<gene>
    <name evidence="2" type="primary">ykwB</name>
    <name evidence="2" type="ORF">GCM10010911_21900</name>
</gene>
<dbReference type="InterPro" id="IPR016181">
    <property type="entry name" value="Acyl_CoA_acyltransferase"/>
</dbReference>
<organism evidence="2 3">
    <name type="scientific">Paenibacillus nasutitermitis</name>
    <dbReference type="NCBI Taxonomy" id="1652958"/>
    <lineage>
        <taxon>Bacteria</taxon>
        <taxon>Bacillati</taxon>
        <taxon>Bacillota</taxon>
        <taxon>Bacilli</taxon>
        <taxon>Bacillales</taxon>
        <taxon>Paenibacillaceae</taxon>
        <taxon>Paenibacillus</taxon>
    </lineage>
</organism>
<evidence type="ECO:0000259" key="1">
    <source>
        <dbReference type="PROSITE" id="PS51186"/>
    </source>
</evidence>
<proteinExistence type="predicted"/>
<dbReference type="AlphaFoldDB" id="A0A917DRR4"/>
<dbReference type="SUPFAM" id="SSF55729">
    <property type="entry name" value="Acyl-CoA N-acyltransferases (Nat)"/>
    <property type="match status" value="1"/>
</dbReference>
<dbReference type="Proteomes" id="UP000612456">
    <property type="component" value="Unassembled WGS sequence"/>
</dbReference>
<dbReference type="CDD" id="cd04301">
    <property type="entry name" value="NAT_SF"/>
    <property type="match status" value="1"/>
</dbReference>
<feature type="domain" description="N-acetyltransferase" evidence="1">
    <location>
        <begin position="16"/>
        <end position="217"/>
    </location>
</feature>
<evidence type="ECO:0000313" key="3">
    <source>
        <dbReference type="Proteomes" id="UP000612456"/>
    </source>
</evidence>
<protein>
    <submittedName>
        <fullName evidence="2">N-acetyltransferase YkwB</fullName>
    </submittedName>
</protein>
<keyword evidence="3" id="KW-1185">Reference proteome</keyword>
<dbReference type="Gene3D" id="3.40.630.30">
    <property type="match status" value="1"/>
</dbReference>
<evidence type="ECO:0000313" key="2">
    <source>
        <dbReference type="EMBL" id="GGD63755.1"/>
    </source>
</evidence>
<dbReference type="RefSeq" id="WP_188992024.1">
    <property type="nucleotide sequence ID" value="NZ_BMHP01000002.1"/>
</dbReference>
<sequence length="227" mass="25585">MRKELIVFASGKPVKVIIRNYTIEDVDGLIDIQKACFPPPFPSELWWREDQLREHVARFPDGAICAEAEGQLIGSMTSLLLREDSLTGYHSWESITDGGYIRNHDPLGDTLYVVDLAVIPAFRKSGIGRWLMSSLYELVVHLRLKRLLGGGRMPGYALAAGEKSAVQYLKDVTAGINNDPVISFLLRCGRMPVGVMENYLDDEESCHYAALMEWRNPFLSPNQERVE</sequence>
<reference evidence="2" key="2">
    <citation type="submission" date="2020-09" db="EMBL/GenBank/DDBJ databases">
        <authorList>
            <person name="Sun Q."/>
            <person name="Zhou Y."/>
        </authorList>
    </citation>
    <scope>NUCLEOTIDE SEQUENCE</scope>
    <source>
        <strain evidence="2">CGMCC 1.15178</strain>
    </source>
</reference>
<comment type="caution">
    <text evidence="2">The sequence shown here is derived from an EMBL/GenBank/DDBJ whole genome shotgun (WGS) entry which is preliminary data.</text>
</comment>
<dbReference type="InterPro" id="IPR000182">
    <property type="entry name" value="GNAT_dom"/>
</dbReference>
<name>A0A917DRR4_9BACL</name>
<reference evidence="2" key="1">
    <citation type="journal article" date="2014" name="Int. J. Syst. Evol. Microbiol.">
        <title>Complete genome sequence of Corynebacterium casei LMG S-19264T (=DSM 44701T), isolated from a smear-ripened cheese.</title>
        <authorList>
            <consortium name="US DOE Joint Genome Institute (JGI-PGF)"/>
            <person name="Walter F."/>
            <person name="Albersmeier A."/>
            <person name="Kalinowski J."/>
            <person name="Ruckert C."/>
        </authorList>
    </citation>
    <scope>NUCLEOTIDE SEQUENCE</scope>
    <source>
        <strain evidence="2">CGMCC 1.15178</strain>
    </source>
</reference>
<dbReference type="EMBL" id="BMHP01000002">
    <property type="protein sequence ID" value="GGD63755.1"/>
    <property type="molecule type" value="Genomic_DNA"/>
</dbReference>
<dbReference type="Pfam" id="PF00583">
    <property type="entry name" value="Acetyltransf_1"/>
    <property type="match status" value="1"/>
</dbReference>
<dbReference type="GO" id="GO:0016747">
    <property type="term" value="F:acyltransferase activity, transferring groups other than amino-acyl groups"/>
    <property type="evidence" value="ECO:0007669"/>
    <property type="project" value="InterPro"/>
</dbReference>
<dbReference type="PROSITE" id="PS51186">
    <property type="entry name" value="GNAT"/>
    <property type="match status" value="1"/>
</dbReference>
<accession>A0A917DRR4</accession>